<evidence type="ECO:0000256" key="1">
    <source>
        <dbReference type="ARBA" id="ARBA00022676"/>
    </source>
</evidence>
<evidence type="ECO:0000259" key="3">
    <source>
        <dbReference type="Pfam" id="PF13439"/>
    </source>
</evidence>
<keyword evidence="2" id="KW-0808">Transferase</keyword>
<keyword evidence="1" id="KW-0328">Glycosyltransferase</keyword>
<name>A0A6J7J4J4_9ZZZZ</name>
<evidence type="ECO:0000313" key="4">
    <source>
        <dbReference type="EMBL" id="CAB4937422.1"/>
    </source>
</evidence>
<dbReference type="AlphaFoldDB" id="A0A6J7J4J4"/>
<dbReference type="SUPFAM" id="SSF53756">
    <property type="entry name" value="UDP-Glycosyltransferase/glycogen phosphorylase"/>
    <property type="match status" value="1"/>
</dbReference>
<organism evidence="4">
    <name type="scientific">freshwater metagenome</name>
    <dbReference type="NCBI Taxonomy" id="449393"/>
    <lineage>
        <taxon>unclassified sequences</taxon>
        <taxon>metagenomes</taxon>
        <taxon>ecological metagenomes</taxon>
    </lineage>
</organism>
<dbReference type="PANTHER" id="PTHR12526:SF510">
    <property type="entry name" value="D-INOSITOL 3-PHOSPHATE GLYCOSYLTRANSFERASE"/>
    <property type="match status" value="1"/>
</dbReference>
<proteinExistence type="predicted"/>
<dbReference type="InterPro" id="IPR028098">
    <property type="entry name" value="Glyco_trans_4-like_N"/>
</dbReference>
<dbReference type="EMBL" id="CAFBNC010000046">
    <property type="protein sequence ID" value="CAB4937422.1"/>
    <property type="molecule type" value="Genomic_DNA"/>
</dbReference>
<accession>A0A6J7J4J4</accession>
<dbReference type="PANTHER" id="PTHR12526">
    <property type="entry name" value="GLYCOSYLTRANSFERASE"/>
    <property type="match status" value="1"/>
</dbReference>
<dbReference type="GO" id="GO:0016757">
    <property type="term" value="F:glycosyltransferase activity"/>
    <property type="evidence" value="ECO:0007669"/>
    <property type="project" value="UniProtKB-KW"/>
</dbReference>
<dbReference type="Pfam" id="PF13439">
    <property type="entry name" value="Glyco_transf_4"/>
    <property type="match status" value="1"/>
</dbReference>
<reference evidence="4" key="1">
    <citation type="submission" date="2020-05" db="EMBL/GenBank/DDBJ databases">
        <authorList>
            <person name="Chiriac C."/>
            <person name="Salcher M."/>
            <person name="Ghai R."/>
            <person name="Kavagutti S V."/>
        </authorList>
    </citation>
    <scope>NUCLEOTIDE SEQUENCE</scope>
</reference>
<sequence length="366" mass="39268">MDEIATDRYVTGSEPIALWVVPVGDFGGVARHVLDAATTGIPGWRIVVLAPPGAFIDACHVAGVPTIAAAFGPEHGLLRSVATLRRATSRLRPNVVHTHLAYADIAAGIAFATRRGPKLVSTEHGISGDPSLYQRSGLHSVLMTRAHSLRLRSFAGVIAVSHSTSEQIRKRWRPPGRLPIEVIPNGVNPEPRESSELRPGLRIATLSRLSHEKRLKSTLEAFAELHRREPTATLTVAGEGPDRAALVDVCTDLGINEAVEFSGFVDSRELLRRTDVIVQLSAWENCSYTLLDALAAGVGVVATPVGGNPEMLGSSGLVASDDPRIIADALLAQAREPILRPTLPSDWPSRAQMTAAIAGFYERVER</sequence>
<dbReference type="Pfam" id="PF13692">
    <property type="entry name" value="Glyco_trans_1_4"/>
    <property type="match status" value="1"/>
</dbReference>
<dbReference type="CDD" id="cd03801">
    <property type="entry name" value="GT4_PimA-like"/>
    <property type="match status" value="1"/>
</dbReference>
<feature type="domain" description="Glycosyltransferase subfamily 4-like N-terminal" evidence="3">
    <location>
        <begin position="27"/>
        <end position="190"/>
    </location>
</feature>
<dbReference type="Gene3D" id="3.40.50.2000">
    <property type="entry name" value="Glycogen Phosphorylase B"/>
    <property type="match status" value="2"/>
</dbReference>
<protein>
    <submittedName>
        <fullName evidence="4">Unannotated protein</fullName>
    </submittedName>
</protein>
<evidence type="ECO:0000256" key="2">
    <source>
        <dbReference type="ARBA" id="ARBA00022679"/>
    </source>
</evidence>
<gene>
    <name evidence="4" type="ORF">UFOPK3733_01062</name>
</gene>